<dbReference type="SMART" id="SM00758">
    <property type="entry name" value="PA14"/>
    <property type="match status" value="1"/>
</dbReference>
<gene>
    <name evidence="2" type="ORF">CANCADRAFT_3481</name>
</gene>
<feature type="domain" description="PA14" evidence="1">
    <location>
        <begin position="362"/>
        <end position="521"/>
    </location>
</feature>
<dbReference type="InterPro" id="IPR037524">
    <property type="entry name" value="PA14/GLEYA"/>
</dbReference>
<evidence type="ECO:0000259" key="1">
    <source>
        <dbReference type="PROSITE" id="PS51820"/>
    </source>
</evidence>
<dbReference type="AlphaFoldDB" id="A0A1E4TAS3"/>
<evidence type="ECO:0000313" key="3">
    <source>
        <dbReference type="Proteomes" id="UP000095023"/>
    </source>
</evidence>
<dbReference type="InterPro" id="IPR018871">
    <property type="entry name" value="GLEYA_adhesin_domain"/>
</dbReference>
<dbReference type="EMBL" id="KV453843">
    <property type="protein sequence ID" value="ODV88839.1"/>
    <property type="molecule type" value="Genomic_DNA"/>
</dbReference>
<protein>
    <recommendedName>
        <fullName evidence="1">PA14 domain-containing protein</fullName>
    </recommendedName>
</protein>
<keyword evidence="3" id="KW-1185">Reference proteome</keyword>
<accession>A0A1E4TAS3</accession>
<dbReference type="Gene3D" id="2.60.120.1560">
    <property type="match status" value="1"/>
</dbReference>
<dbReference type="PROSITE" id="PS51820">
    <property type="entry name" value="PA14"/>
    <property type="match status" value="1"/>
</dbReference>
<proteinExistence type="predicted"/>
<sequence length="744" mass="80308">MKCHLLLLAAVTSAVPFKEDKHWEEIVDGTETLTCVSKPPVFTSVVLAHSFCACTTPGAYIGYNDMCEETTMTFYEPQPYACACNPVTMAVTCLTPTIFKDVAFTDNMPSTCTYLWDPECDVSEYEDIAYSTSFSTFHYHKTSMVIPHPCPIITTATITSPHISRRISSATSRSASAIISSRSQSSSNGLSPPSISSTGSFISLSGGPDVPTEPSIAPISSTASSTVSEIASLSVPSLIITSSSIASSSVAESSSIASSSIASSSVAESSSATSSSIASSNVAISSSATSSSITSSSVAISSTTTTSSSAITSSSQVVSSSSSVYVIPSSTAPGSCGTATPVACEASGLDVKEYWTPYMYDFTSADMRGLYREKVIPNGPTNTGISIFNEPYVTRPAGTPSFMFGVQLGYYANATLEFTGYFMPPTDGKYLVSSTADDGVAIFMGTPDAFACGNVTALSGGDPVSQSLVFTNPYSSGDIYLQAGVAYPIRIVWYNRDGRYGLILRWTMPGLLRSRPLPVNKDELAYGLVSRGEERLKDRKAQVALFDEVKAIADPNVRQRKLRVLREAVVSNGVVDQLLKDVLVYTVDTSFPHGDSDSYVPAMTRLLYEVHPVVPLNKSELQQMVSRYLIHLVHCTGQLDDAMSLMSIFYNHATEDAVLFLDAWVERDYVRWRELKLKYVDSDWAVTISKGDKKMQKWAHLAISASYFVLPRSCLVQRLGTESNWPTSWVTDGDTVVIRQRKSK</sequence>
<dbReference type="Pfam" id="PF10528">
    <property type="entry name" value="GLEYA"/>
    <property type="match status" value="1"/>
</dbReference>
<name>A0A1E4TAS3_9ASCO</name>
<dbReference type="OrthoDB" id="2100128at2759"/>
<evidence type="ECO:0000313" key="2">
    <source>
        <dbReference type="EMBL" id="ODV88839.1"/>
    </source>
</evidence>
<organism evidence="2 3">
    <name type="scientific">Tortispora caseinolytica NRRL Y-17796</name>
    <dbReference type="NCBI Taxonomy" id="767744"/>
    <lineage>
        <taxon>Eukaryota</taxon>
        <taxon>Fungi</taxon>
        <taxon>Dikarya</taxon>
        <taxon>Ascomycota</taxon>
        <taxon>Saccharomycotina</taxon>
        <taxon>Trigonopsidomycetes</taxon>
        <taxon>Trigonopsidales</taxon>
        <taxon>Trigonopsidaceae</taxon>
        <taxon>Tortispora</taxon>
    </lineage>
</organism>
<dbReference type="SUPFAM" id="SSF56988">
    <property type="entry name" value="Anthrax protective antigen"/>
    <property type="match status" value="1"/>
</dbReference>
<reference evidence="3" key="1">
    <citation type="submission" date="2016-02" db="EMBL/GenBank/DDBJ databases">
        <title>Comparative genomics of biotechnologically important yeasts.</title>
        <authorList>
            <consortium name="DOE Joint Genome Institute"/>
            <person name="Riley R."/>
            <person name="Haridas S."/>
            <person name="Wolfe K.H."/>
            <person name="Lopes M.R."/>
            <person name="Hittinger C.T."/>
            <person name="Goker M."/>
            <person name="Salamov A."/>
            <person name="Wisecaver J."/>
            <person name="Long T.M."/>
            <person name="Aerts A.L."/>
            <person name="Barry K."/>
            <person name="Choi C."/>
            <person name="Clum A."/>
            <person name="Coughlan A.Y."/>
            <person name="Deshpande S."/>
            <person name="Douglass A.P."/>
            <person name="Hanson S.J."/>
            <person name="Klenk H.-P."/>
            <person name="Labutti K."/>
            <person name="Lapidus A."/>
            <person name="Lindquist E."/>
            <person name="Lipzen A."/>
            <person name="Meier-Kolthoff J.P."/>
            <person name="Ohm R.A."/>
            <person name="Otillar R.P."/>
            <person name="Pangilinan J."/>
            <person name="Peng Y."/>
            <person name="Rokas A."/>
            <person name="Rosa C.A."/>
            <person name="Scheuner C."/>
            <person name="Sibirny A.A."/>
            <person name="Slot J.C."/>
            <person name="Stielow J.B."/>
            <person name="Sun H."/>
            <person name="Kurtzman C.P."/>
            <person name="Blackwell M."/>
            <person name="Jeffries T.W."/>
            <person name="Grigoriev I.V."/>
        </authorList>
    </citation>
    <scope>NUCLEOTIDE SEQUENCE [LARGE SCALE GENOMIC DNA]</scope>
    <source>
        <strain evidence="3">NRRL Y-17796</strain>
    </source>
</reference>
<dbReference type="InterPro" id="IPR011658">
    <property type="entry name" value="PA14_dom"/>
</dbReference>
<dbReference type="Proteomes" id="UP000095023">
    <property type="component" value="Unassembled WGS sequence"/>
</dbReference>